<accession>A0A7C3I594</accession>
<keyword evidence="1" id="KW-0812">Transmembrane</keyword>
<feature type="transmembrane region" description="Helical" evidence="1">
    <location>
        <begin position="12"/>
        <end position="31"/>
    </location>
</feature>
<sequence>MQSTYKQSFSKQTFIELLAILIVAVFWGGLLTGCTAMAPQKEAEEQTAEIGKATAAFLQRLEKAYGGL</sequence>
<dbReference type="EMBL" id="DSVL01000364">
    <property type="protein sequence ID" value="HFH30178.1"/>
    <property type="molecule type" value="Genomic_DNA"/>
</dbReference>
<dbReference type="PROSITE" id="PS51257">
    <property type="entry name" value="PROKAR_LIPOPROTEIN"/>
    <property type="match status" value="1"/>
</dbReference>
<proteinExistence type="predicted"/>
<gene>
    <name evidence="2" type="ORF">ENS59_11850</name>
</gene>
<comment type="caution">
    <text evidence="2">The sequence shown here is derived from an EMBL/GenBank/DDBJ whole genome shotgun (WGS) entry which is preliminary data.</text>
</comment>
<protein>
    <submittedName>
        <fullName evidence="2">Uncharacterized protein</fullName>
    </submittedName>
</protein>
<keyword evidence="1" id="KW-1133">Transmembrane helix</keyword>
<keyword evidence="1" id="KW-0472">Membrane</keyword>
<organism evidence="2">
    <name type="scientific">Gracilinema caldarium</name>
    <dbReference type="NCBI Taxonomy" id="215591"/>
    <lineage>
        <taxon>Bacteria</taxon>
        <taxon>Pseudomonadati</taxon>
        <taxon>Spirochaetota</taxon>
        <taxon>Spirochaetia</taxon>
        <taxon>Spirochaetales</taxon>
        <taxon>Breznakiellaceae</taxon>
        <taxon>Gracilinema</taxon>
    </lineage>
</organism>
<evidence type="ECO:0000313" key="2">
    <source>
        <dbReference type="EMBL" id="HFH30178.1"/>
    </source>
</evidence>
<evidence type="ECO:0000256" key="1">
    <source>
        <dbReference type="SAM" id="Phobius"/>
    </source>
</evidence>
<name>A0A7C3I594_9SPIR</name>
<reference evidence="2" key="1">
    <citation type="journal article" date="2020" name="mSystems">
        <title>Genome- and Community-Level Interaction Insights into Carbon Utilization and Element Cycling Functions of Hydrothermarchaeota in Hydrothermal Sediment.</title>
        <authorList>
            <person name="Zhou Z."/>
            <person name="Liu Y."/>
            <person name="Xu W."/>
            <person name="Pan J."/>
            <person name="Luo Z.H."/>
            <person name="Li M."/>
        </authorList>
    </citation>
    <scope>NUCLEOTIDE SEQUENCE [LARGE SCALE GENOMIC DNA]</scope>
    <source>
        <strain evidence="2">SpSt-503</strain>
    </source>
</reference>
<dbReference type="AlphaFoldDB" id="A0A7C3I594"/>